<comment type="caution">
    <text evidence="2">The sequence shown here is derived from an EMBL/GenBank/DDBJ whole genome shotgun (WGS) entry which is preliminary data.</text>
</comment>
<keyword evidence="3" id="KW-1185">Reference proteome</keyword>
<dbReference type="PANTHER" id="PTHR37984">
    <property type="entry name" value="PROTEIN CBG26694"/>
    <property type="match status" value="1"/>
</dbReference>
<dbReference type="SUPFAM" id="SSF56672">
    <property type="entry name" value="DNA/RNA polymerases"/>
    <property type="match status" value="1"/>
</dbReference>
<accession>A0A6S7JJY7</accession>
<dbReference type="PANTHER" id="PTHR37984:SF11">
    <property type="entry name" value="INTEGRASE CATALYTIC DOMAIN-CONTAINING PROTEIN"/>
    <property type="match status" value="1"/>
</dbReference>
<dbReference type="InterPro" id="IPR043502">
    <property type="entry name" value="DNA/RNA_pol_sf"/>
</dbReference>
<reference evidence="2" key="1">
    <citation type="submission" date="2020-04" db="EMBL/GenBank/DDBJ databases">
        <authorList>
            <person name="Alioto T."/>
            <person name="Alioto T."/>
            <person name="Gomez Garrido J."/>
        </authorList>
    </citation>
    <scope>NUCLEOTIDE SEQUENCE</scope>
    <source>
        <strain evidence="2">A484AB</strain>
    </source>
</reference>
<evidence type="ECO:0000313" key="3">
    <source>
        <dbReference type="Proteomes" id="UP001152795"/>
    </source>
</evidence>
<name>A0A6S7JJY7_PARCT</name>
<dbReference type="Gene3D" id="3.10.10.10">
    <property type="entry name" value="HIV Type 1 Reverse Transcriptase, subunit A, domain 1"/>
    <property type="match status" value="1"/>
</dbReference>
<feature type="region of interest" description="Disordered" evidence="1">
    <location>
        <begin position="135"/>
        <end position="157"/>
    </location>
</feature>
<feature type="region of interest" description="Disordered" evidence="1">
    <location>
        <begin position="45"/>
        <end position="82"/>
    </location>
</feature>
<evidence type="ECO:0000313" key="2">
    <source>
        <dbReference type="EMBL" id="CAB4031091.1"/>
    </source>
</evidence>
<dbReference type="EMBL" id="CACRXK020017356">
    <property type="protein sequence ID" value="CAB4031091.1"/>
    <property type="molecule type" value="Genomic_DNA"/>
</dbReference>
<organism evidence="2 3">
    <name type="scientific">Paramuricea clavata</name>
    <name type="common">Red gorgonian</name>
    <name type="synonym">Violescent sea-whip</name>
    <dbReference type="NCBI Taxonomy" id="317549"/>
    <lineage>
        <taxon>Eukaryota</taxon>
        <taxon>Metazoa</taxon>
        <taxon>Cnidaria</taxon>
        <taxon>Anthozoa</taxon>
        <taxon>Octocorallia</taxon>
        <taxon>Malacalcyonacea</taxon>
        <taxon>Plexauridae</taxon>
        <taxon>Paramuricea</taxon>
    </lineage>
</organism>
<dbReference type="InterPro" id="IPR050951">
    <property type="entry name" value="Retrovirus_Pol_polyprotein"/>
</dbReference>
<dbReference type="AlphaFoldDB" id="A0A6S7JJY7"/>
<gene>
    <name evidence="2" type="ORF">PACLA_8A055999</name>
</gene>
<feature type="compositionally biased region" description="Low complexity" evidence="1">
    <location>
        <begin position="68"/>
        <end position="80"/>
    </location>
</feature>
<feature type="compositionally biased region" description="Polar residues" evidence="1">
    <location>
        <begin position="135"/>
        <end position="145"/>
    </location>
</feature>
<sequence>MNICRNCGGEWTHTNSPCPAENKECRKRNKLNHFAKVCRSGNPDIRQSQYHAKQGQRRQNKNNIWPVNTSDNGNQSSSDSSDSEYCYAVKTNAMQSPGTKLKVNIQNVQYTVDTGSTINLIDANPCKQCNRARIRTNQSAPQQVETSKTSQQKDKTTTTFPVTDKTVRNILNKRNKVFQGVEKLKNRQIELIVDKSVKPITHWQRRIPFHLRAKVDSELSRLEQDDIIEKVPDTDETPWISPVVIVPKKDDKIRLCVDMRAANTAIKRVCHPIPTVRDISLD</sequence>
<dbReference type="OrthoDB" id="8039770at2759"/>
<dbReference type="Proteomes" id="UP001152795">
    <property type="component" value="Unassembled WGS sequence"/>
</dbReference>
<protein>
    <submittedName>
        <fullName evidence="2">Retrovirus-related Pol poly from transposon</fullName>
    </submittedName>
</protein>
<proteinExistence type="predicted"/>
<evidence type="ECO:0000256" key="1">
    <source>
        <dbReference type="SAM" id="MobiDB-lite"/>
    </source>
</evidence>